<feature type="transmembrane region" description="Helical" evidence="9">
    <location>
        <begin position="198"/>
        <end position="224"/>
    </location>
</feature>
<keyword evidence="6 9" id="KW-1133">Transmembrane helix</keyword>
<dbReference type="GO" id="GO:0015189">
    <property type="term" value="F:L-lysine transmembrane transporter activity"/>
    <property type="evidence" value="ECO:0007669"/>
    <property type="project" value="TreeGrafter"/>
</dbReference>
<dbReference type="AlphaFoldDB" id="M7B8Z4"/>
<name>M7B8Z4_CHEMY</name>
<dbReference type="InterPro" id="IPR029485">
    <property type="entry name" value="CAT_C"/>
</dbReference>
<dbReference type="PIRSF" id="PIRSF006060">
    <property type="entry name" value="AA_transporter"/>
    <property type="match status" value="1"/>
</dbReference>
<keyword evidence="5" id="KW-0029">Amino-acid transport</keyword>
<feature type="transmembrane region" description="Helical" evidence="9">
    <location>
        <begin position="99"/>
        <end position="117"/>
    </location>
</feature>
<feature type="domain" description="Cationic amino acid transporter C-terminal" evidence="10">
    <location>
        <begin position="470"/>
        <end position="520"/>
    </location>
</feature>
<dbReference type="Gene3D" id="1.20.1740.10">
    <property type="entry name" value="Amino acid/polyamine transporter I"/>
    <property type="match status" value="2"/>
</dbReference>
<dbReference type="InterPro" id="IPR002293">
    <property type="entry name" value="AA/rel_permease1"/>
</dbReference>
<dbReference type="PANTHER" id="PTHR43243">
    <property type="entry name" value="INNER MEMBRANE TRANSPORTER YGJI-RELATED"/>
    <property type="match status" value="1"/>
</dbReference>
<comment type="subcellular location">
    <subcellularLocation>
        <location evidence="1">Endomembrane system</location>
        <topology evidence="1">Multi-pass membrane protein</topology>
    </subcellularLocation>
</comment>
<evidence type="ECO:0000256" key="3">
    <source>
        <dbReference type="ARBA" id="ARBA00022448"/>
    </source>
</evidence>
<feature type="transmembrane region" description="Helical" evidence="9">
    <location>
        <begin position="289"/>
        <end position="308"/>
    </location>
</feature>
<reference evidence="12" key="1">
    <citation type="journal article" date="2013" name="Nat. Genet.">
        <title>The draft genomes of soft-shell turtle and green sea turtle yield insights into the development and evolution of the turtle-specific body plan.</title>
        <authorList>
            <person name="Wang Z."/>
            <person name="Pascual-Anaya J."/>
            <person name="Zadissa A."/>
            <person name="Li W."/>
            <person name="Niimura Y."/>
            <person name="Huang Z."/>
            <person name="Li C."/>
            <person name="White S."/>
            <person name="Xiong Z."/>
            <person name="Fang D."/>
            <person name="Wang B."/>
            <person name="Ming Y."/>
            <person name="Chen Y."/>
            <person name="Zheng Y."/>
            <person name="Kuraku S."/>
            <person name="Pignatelli M."/>
            <person name="Herrero J."/>
            <person name="Beal K."/>
            <person name="Nozawa M."/>
            <person name="Li Q."/>
            <person name="Wang J."/>
            <person name="Zhang H."/>
            <person name="Yu L."/>
            <person name="Shigenobu S."/>
            <person name="Wang J."/>
            <person name="Liu J."/>
            <person name="Flicek P."/>
            <person name="Searle S."/>
            <person name="Wang J."/>
            <person name="Kuratani S."/>
            <person name="Yin Y."/>
            <person name="Aken B."/>
            <person name="Zhang G."/>
            <person name="Irie N."/>
        </authorList>
    </citation>
    <scope>NUCLEOTIDE SEQUENCE [LARGE SCALE GENOMIC DNA]</scope>
</reference>
<protein>
    <submittedName>
        <fullName evidence="11">Low affinity cationic amino acid transporter 2</fullName>
    </submittedName>
</protein>
<dbReference type="GO" id="GO:0005886">
    <property type="term" value="C:plasma membrane"/>
    <property type="evidence" value="ECO:0007669"/>
    <property type="project" value="TreeGrafter"/>
</dbReference>
<evidence type="ECO:0000256" key="7">
    <source>
        <dbReference type="ARBA" id="ARBA00023136"/>
    </source>
</evidence>
<keyword evidence="12" id="KW-1185">Reference proteome</keyword>
<feature type="transmembrane region" description="Helical" evidence="9">
    <location>
        <begin position="436"/>
        <end position="458"/>
    </location>
</feature>
<dbReference type="PANTHER" id="PTHR43243:SF19">
    <property type="entry name" value="CATIONIC AMINO ACID TRANSPORTER C-TERMINAL DOMAIN-CONTAINING PROTEIN"/>
    <property type="match status" value="1"/>
</dbReference>
<evidence type="ECO:0000256" key="6">
    <source>
        <dbReference type="ARBA" id="ARBA00022989"/>
    </source>
</evidence>
<dbReference type="GO" id="GO:0097638">
    <property type="term" value="P:L-arginine import across plasma membrane"/>
    <property type="evidence" value="ECO:0007669"/>
    <property type="project" value="TreeGrafter"/>
</dbReference>
<feature type="transmembrane region" description="Helical" evidence="9">
    <location>
        <begin position="244"/>
        <end position="268"/>
    </location>
</feature>
<feature type="transmembrane region" description="Helical" evidence="9">
    <location>
        <begin position="320"/>
        <end position="337"/>
    </location>
</feature>
<feature type="transmembrane region" description="Helical" evidence="9">
    <location>
        <begin position="497"/>
        <end position="515"/>
    </location>
</feature>
<evidence type="ECO:0000313" key="11">
    <source>
        <dbReference type="EMBL" id="EMP24707.1"/>
    </source>
</evidence>
<evidence type="ECO:0000256" key="4">
    <source>
        <dbReference type="ARBA" id="ARBA00022692"/>
    </source>
</evidence>
<keyword evidence="8" id="KW-0325">Glycoprotein</keyword>
<dbReference type="GO" id="GO:0061459">
    <property type="term" value="F:L-arginine transmembrane transporter activity"/>
    <property type="evidence" value="ECO:0007669"/>
    <property type="project" value="TreeGrafter"/>
</dbReference>
<evidence type="ECO:0000256" key="1">
    <source>
        <dbReference type="ARBA" id="ARBA00004127"/>
    </source>
</evidence>
<dbReference type="Proteomes" id="UP000031443">
    <property type="component" value="Unassembled WGS sequence"/>
</dbReference>
<keyword evidence="7 9" id="KW-0472">Membrane</keyword>
<feature type="transmembrane region" description="Helical" evidence="9">
    <location>
        <begin position="70"/>
        <end position="90"/>
    </location>
</feature>
<evidence type="ECO:0000259" key="10">
    <source>
        <dbReference type="Pfam" id="PF13906"/>
    </source>
</evidence>
<dbReference type="STRING" id="8469.M7B8Z4"/>
<keyword evidence="4 9" id="KW-0812">Transmembrane</keyword>
<feature type="transmembrane region" description="Helical" evidence="9">
    <location>
        <begin position="470"/>
        <end position="491"/>
    </location>
</feature>
<dbReference type="GO" id="GO:0000064">
    <property type="term" value="F:L-ornithine transmembrane transporter activity"/>
    <property type="evidence" value="ECO:0007669"/>
    <property type="project" value="TreeGrafter"/>
</dbReference>
<feature type="transmembrane region" description="Helical" evidence="9">
    <location>
        <begin position="21"/>
        <end position="40"/>
    </location>
</feature>
<gene>
    <name evidence="11" type="ORF">UY3_18254</name>
</gene>
<dbReference type="Pfam" id="PF13520">
    <property type="entry name" value="AA_permease_2"/>
    <property type="match status" value="1"/>
</dbReference>
<dbReference type="Pfam" id="PF13906">
    <property type="entry name" value="AA_permease_C"/>
    <property type="match status" value="1"/>
</dbReference>
<comment type="similarity">
    <text evidence="2">Belongs to the amino acid-polyamine-organocation (APC) superfamily. Cationic amino acid transporter (CAT) (TC 2.A.3.3) family.</text>
</comment>
<evidence type="ECO:0000256" key="9">
    <source>
        <dbReference type="SAM" id="Phobius"/>
    </source>
</evidence>
<dbReference type="FunFam" id="1.20.1740.10:FF:000024">
    <property type="entry name" value="High affinity cationic amino acid transporter 1"/>
    <property type="match status" value="1"/>
</dbReference>
<proteinExistence type="inferred from homology"/>
<evidence type="ECO:0000256" key="8">
    <source>
        <dbReference type="ARBA" id="ARBA00023180"/>
    </source>
</evidence>
<accession>M7B8Z4</accession>
<feature type="transmembrane region" description="Helical" evidence="9">
    <location>
        <begin position="157"/>
        <end position="177"/>
    </location>
</feature>
<evidence type="ECO:0000256" key="5">
    <source>
        <dbReference type="ARBA" id="ARBA00022970"/>
    </source>
</evidence>
<dbReference type="EMBL" id="KB598657">
    <property type="protein sequence ID" value="EMP24707.1"/>
    <property type="molecule type" value="Genomic_DNA"/>
</dbReference>
<dbReference type="GO" id="GO:0012505">
    <property type="term" value="C:endomembrane system"/>
    <property type="evidence" value="ECO:0007669"/>
    <property type="project" value="UniProtKB-SubCell"/>
</dbReference>
<evidence type="ECO:0000256" key="2">
    <source>
        <dbReference type="ARBA" id="ARBA00008572"/>
    </source>
</evidence>
<evidence type="ECO:0000313" key="12">
    <source>
        <dbReference type="Proteomes" id="UP000031443"/>
    </source>
</evidence>
<feature type="transmembrane region" description="Helical" evidence="9">
    <location>
        <begin position="407"/>
        <end position="430"/>
    </location>
</feature>
<sequence>MGEVNIARQRINSLTSKSNTFSSSICFALPICTSSVAQAWSATFDELLHEKMGRFFGTYMAMRSPGLAEYADIFAVCLIVMLAGLLSFGVKESTTVNKLFTAIHVLLLLFITVSGFSKGDLRNWRMSEDDLLRAAAHQASNQSLAGNRTGEFGVGGFMSYGFTGTLAGAATCFYAFVGFDCIATMGAEVKNHQKSIPAGIVISLLGCFLACSRVSAALTLMMLYHLLDPRSPLPGWSVAKNVVAVGSLCTLATSLLGSMFPMPQILLAMAREGLLFRPLATVSSRQSPVVATLASGAVAARMAFLFDLKVLVDMMSVGTLLSYTLVAICVLFLRFSWHRFASEQLSQNAARGAAGGGQLVPELWAQWKYRPESSTQDPSDGKIPATRLWMNFLIRPPVRPTQCSSSLVSYAVTLATILVCVVSIVTTAGLECLSSGGAWCIACLVLLLLGILGVLLAIWRQPQSQRKASFMVPCLPFLPPVSILVNSYLMAQLSGVTWLRYMVWMAIGLLIYFGYGIRHSTERRGAIGMSAQEKAEGTAGDVDADTNT</sequence>
<keyword evidence="3" id="KW-0813">Transport</keyword>
<dbReference type="eggNOG" id="KOG1286">
    <property type="taxonomic scope" value="Eukaryota"/>
</dbReference>
<organism evidence="11 12">
    <name type="scientific">Chelonia mydas</name>
    <name type="common">Green sea-turtle</name>
    <name type="synonym">Chelonia agassizi</name>
    <dbReference type="NCBI Taxonomy" id="8469"/>
    <lineage>
        <taxon>Eukaryota</taxon>
        <taxon>Metazoa</taxon>
        <taxon>Chordata</taxon>
        <taxon>Craniata</taxon>
        <taxon>Vertebrata</taxon>
        <taxon>Euteleostomi</taxon>
        <taxon>Archelosauria</taxon>
        <taxon>Testudinata</taxon>
        <taxon>Testudines</taxon>
        <taxon>Cryptodira</taxon>
        <taxon>Durocryptodira</taxon>
        <taxon>Americhelydia</taxon>
        <taxon>Chelonioidea</taxon>
        <taxon>Cheloniidae</taxon>
        <taxon>Chelonia</taxon>
    </lineage>
</organism>